<dbReference type="RefSeq" id="WP_244726394.1">
    <property type="nucleotide sequence ID" value="NZ_CP095045.1"/>
</dbReference>
<dbReference type="InterPro" id="IPR006336">
    <property type="entry name" value="GCS2"/>
</dbReference>
<evidence type="ECO:0000256" key="5">
    <source>
        <dbReference type="HAMAP-Rule" id="MF_01609"/>
    </source>
</evidence>
<dbReference type="GO" id="GO:0004357">
    <property type="term" value="F:glutamate-cysteine ligase activity"/>
    <property type="evidence" value="ECO:0007669"/>
    <property type="project" value="UniProtKB-EC"/>
</dbReference>
<keyword evidence="7" id="KW-1185">Reference proteome</keyword>
<dbReference type="Pfam" id="PF04107">
    <property type="entry name" value="GCS2"/>
    <property type="match status" value="1"/>
</dbReference>
<dbReference type="NCBIfam" id="TIGR02050">
    <property type="entry name" value="gshA_cyan_rel"/>
    <property type="match status" value="1"/>
</dbReference>
<protein>
    <recommendedName>
        <fullName evidence="5">Putative glutamate--cysteine ligase 2</fullName>
        <ecNumber evidence="5">6.3.2.2</ecNumber>
    </recommendedName>
    <alternativeName>
        <fullName evidence="5">Gamma-glutamylcysteine synthetase 2</fullName>
        <shortName evidence="5">GCS 2</shortName>
        <shortName evidence="5">Gamma-GCS 2</shortName>
    </alternativeName>
</protein>
<dbReference type="InterPro" id="IPR014746">
    <property type="entry name" value="Gln_synth/guanido_kin_cat_dom"/>
</dbReference>
<dbReference type="InterPro" id="IPR050141">
    <property type="entry name" value="GCL_type2/YbdK_subfam"/>
</dbReference>
<organism evidence="6 7">
    <name type="scientific">Leucobacter allii</name>
    <dbReference type="NCBI Taxonomy" id="2932247"/>
    <lineage>
        <taxon>Bacteria</taxon>
        <taxon>Bacillati</taxon>
        <taxon>Actinomycetota</taxon>
        <taxon>Actinomycetes</taxon>
        <taxon>Micrococcales</taxon>
        <taxon>Microbacteriaceae</taxon>
        <taxon>Leucobacter</taxon>
    </lineage>
</organism>
<reference evidence="6 7" key="1">
    <citation type="submission" date="2022-04" db="EMBL/GenBank/DDBJ databases">
        <title>Leucobacter sp. isolated from rhizosphere of garlic.</title>
        <authorList>
            <person name="Won M."/>
            <person name="Lee C.-M."/>
            <person name="Woen H.-Y."/>
            <person name="Kwon S.-W."/>
        </authorList>
    </citation>
    <scope>NUCLEOTIDE SEQUENCE [LARGE SCALE GENOMIC DNA]</scope>
    <source>
        <strain evidence="6 7">H21R-40</strain>
    </source>
</reference>
<accession>A0ABY4FJM6</accession>
<name>A0ABY4FJM6_9MICO</name>
<dbReference type="PANTHER" id="PTHR36510">
    <property type="entry name" value="GLUTAMATE--CYSTEINE LIGASE 2-RELATED"/>
    <property type="match status" value="1"/>
</dbReference>
<dbReference type="EMBL" id="CP095045">
    <property type="protein sequence ID" value="UOQ56189.1"/>
    <property type="molecule type" value="Genomic_DNA"/>
</dbReference>
<evidence type="ECO:0000313" key="6">
    <source>
        <dbReference type="EMBL" id="UOQ56189.1"/>
    </source>
</evidence>
<dbReference type="HAMAP" id="MF_01609">
    <property type="entry name" value="Glu_cys_ligase_2"/>
    <property type="match status" value="1"/>
</dbReference>
<dbReference type="InterPro" id="IPR011793">
    <property type="entry name" value="YbdK"/>
</dbReference>
<dbReference type="Gene3D" id="3.30.590.20">
    <property type="match status" value="1"/>
</dbReference>
<evidence type="ECO:0000256" key="3">
    <source>
        <dbReference type="ARBA" id="ARBA00022840"/>
    </source>
</evidence>
<proteinExistence type="inferred from homology"/>
<keyword evidence="2 5" id="KW-0547">Nucleotide-binding</keyword>
<keyword evidence="3 5" id="KW-0067">ATP-binding</keyword>
<comment type="similarity">
    <text evidence="5">Belongs to the glutamate--cysteine ligase type 2 family. YbdK subfamily.</text>
</comment>
<evidence type="ECO:0000313" key="7">
    <source>
        <dbReference type="Proteomes" id="UP000831786"/>
    </source>
</evidence>
<evidence type="ECO:0000256" key="1">
    <source>
        <dbReference type="ARBA" id="ARBA00022598"/>
    </source>
</evidence>
<dbReference type="SUPFAM" id="SSF55931">
    <property type="entry name" value="Glutamine synthetase/guanido kinase"/>
    <property type="match status" value="1"/>
</dbReference>
<sequence>MAEEDRSAPRTFGVEEEYLLLHAADGTPADRAAQLVRDLAEHGEDADREFFASQLETATPVCRTAAEAEAALTGFRARLAREAEHRGVVLAGTGLPPAGGEEAGTVTPQQRYRLIGEELGEAAAHQYVTGTHVHVAVPSSDAGVEVLARLARWAPALVALTANSPVWCGAETGFAAWRQIMNRSWPVSGYPPEFADGAAYERAIAQLVESGILIDSGIVTWEARLSQRFPTVELRIADAQLEAGEAVSFAVLVRALVEHALRDAAAGRARPEIAAGLVDGAVWKAARNGLDGELVDPLTARSLPAFDLVDLMIAEAQAELTEFGDFPRIERYVGRLRREGGPARRQLARFRERGMAGLLELYREGMGIGAPTAARAAARA</sequence>
<evidence type="ECO:0000256" key="2">
    <source>
        <dbReference type="ARBA" id="ARBA00022741"/>
    </source>
</evidence>
<gene>
    <name evidence="6" type="ORF">MUN78_10850</name>
</gene>
<dbReference type="EC" id="6.3.2.2" evidence="5"/>
<comment type="catalytic activity">
    <reaction evidence="4 5">
        <text>L-cysteine + L-glutamate + ATP = gamma-L-glutamyl-L-cysteine + ADP + phosphate + H(+)</text>
        <dbReference type="Rhea" id="RHEA:13285"/>
        <dbReference type="ChEBI" id="CHEBI:15378"/>
        <dbReference type="ChEBI" id="CHEBI:29985"/>
        <dbReference type="ChEBI" id="CHEBI:30616"/>
        <dbReference type="ChEBI" id="CHEBI:35235"/>
        <dbReference type="ChEBI" id="CHEBI:43474"/>
        <dbReference type="ChEBI" id="CHEBI:58173"/>
        <dbReference type="ChEBI" id="CHEBI:456216"/>
        <dbReference type="EC" id="6.3.2.2"/>
    </reaction>
</comment>
<keyword evidence="1 5" id="KW-0436">Ligase</keyword>
<comment type="function">
    <text evidence="5">ATP-dependent carboxylate-amine ligase which exhibits weak glutamate--cysteine ligase activity.</text>
</comment>
<dbReference type="PANTHER" id="PTHR36510:SF1">
    <property type="entry name" value="GLUTAMATE--CYSTEINE LIGASE 2-RELATED"/>
    <property type="match status" value="1"/>
</dbReference>
<dbReference type="NCBIfam" id="NF010041">
    <property type="entry name" value="PRK13517.1-1"/>
    <property type="match status" value="1"/>
</dbReference>
<evidence type="ECO:0000256" key="4">
    <source>
        <dbReference type="ARBA" id="ARBA00048819"/>
    </source>
</evidence>
<dbReference type="Proteomes" id="UP000831786">
    <property type="component" value="Chromosome"/>
</dbReference>